<proteinExistence type="predicted"/>
<feature type="region of interest" description="Disordered" evidence="1">
    <location>
        <begin position="1"/>
        <end position="74"/>
    </location>
</feature>
<dbReference type="Proteomes" id="UP000270094">
    <property type="component" value="Unassembled WGS sequence"/>
</dbReference>
<evidence type="ECO:0000313" key="2">
    <source>
        <dbReference type="EMBL" id="VDM69262.1"/>
    </source>
</evidence>
<evidence type="ECO:0000313" key="3">
    <source>
        <dbReference type="Proteomes" id="UP000270094"/>
    </source>
</evidence>
<reference evidence="2 3" key="1">
    <citation type="submission" date="2018-11" db="EMBL/GenBank/DDBJ databases">
        <authorList>
            <consortium name="Pathogen Informatics"/>
        </authorList>
    </citation>
    <scope>NUCLEOTIDE SEQUENCE [LARGE SCALE GENOMIC DNA]</scope>
</reference>
<evidence type="ECO:0000256" key="1">
    <source>
        <dbReference type="SAM" id="MobiDB-lite"/>
    </source>
</evidence>
<accession>A0A3P7KPB3</accession>
<sequence>MHWDRQGMRKKKLSAQAHTAEESIVRESDNDDVDGGIADVNQLASDGEGHSDVPEVDDDEDSPNVEVKQRKSGV</sequence>
<name>A0A3P7KPB3_STRVU</name>
<feature type="compositionally biased region" description="Acidic residues" evidence="1">
    <location>
        <begin position="54"/>
        <end position="63"/>
    </location>
</feature>
<dbReference type="AlphaFoldDB" id="A0A3P7KPB3"/>
<dbReference type="EMBL" id="UYYB01011633">
    <property type="protein sequence ID" value="VDM69262.1"/>
    <property type="molecule type" value="Genomic_DNA"/>
</dbReference>
<organism evidence="2 3">
    <name type="scientific">Strongylus vulgaris</name>
    <name type="common">Blood worm</name>
    <dbReference type="NCBI Taxonomy" id="40348"/>
    <lineage>
        <taxon>Eukaryota</taxon>
        <taxon>Metazoa</taxon>
        <taxon>Ecdysozoa</taxon>
        <taxon>Nematoda</taxon>
        <taxon>Chromadorea</taxon>
        <taxon>Rhabditida</taxon>
        <taxon>Rhabditina</taxon>
        <taxon>Rhabditomorpha</taxon>
        <taxon>Strongyloidea</taxon>
        <taxon>Strongylidae</taxon>
        <taxon>Strongylus</taxon>
    </lineage>
</organism>
<keyword evidence="3" id="KW-1185">Reference proteome</keyword>
<feature type="compositionally biased region" description="Basic and acidic residues" evidence="1">
    <location>
        <begin position="19"/>
        <end position="28"/>
    </location>
</feature>
<gene>
    <name evidence="2" type="ORF">SVUK_LOCUS4260</name>
</gene>
<protein>
    <submittedName>
        <fullName evidence="2">Uncharacterized protein</fullName>
    </submittedName>
</protein>